<dbReference type="Gene3D" id="4.10.365.10">
    <property type="entry name" value="p27"/>
    <property type="match status" value="1"/>
</dbReference>
<reference evidence="7" key="2">
    <citation type="submission" date="2021-03" db="UniProtKB">
        <authorList>
            <consortium name="EnsemblPlants"/>
        </authorList>
    </citation>
    <scope>IDENTIFICATION</scope>
</reference>
<dbReference type="GO" id="GO:0051726">
    <property type="term" value="P:regulation of cell cycle"/>
    <property type="evidence" value="ECO:0007669"/>
    <property type="project" value="InterPro"/>
</dbReference>
<dbReference type="GO" id="GO:0005654">
    <property type="term" value="C:nucleoplasm"/>
    <property type="evidence" value="ECO:0007669"/>
    <property type="project" value="UniProtKB-SubCell"/>
</dbReference>
<dbReference type="Proteomes" id="UP000596661">
    <property type="component" value="Chromosome 4"/>
</dbReference>
<comment type="subcellular location">
    <subcellularLocation>
        <location evidence="1">Nucleus</location>
        <location evidence="1">Nucleoplasm</location>
    </subcellularLocation>
</comment>
<evidence type="ECO:0000256" key="1">
    <source>
        <dbReference type="ARBA" id="ARBA00004642"/>
    </source>
</evidence>
<evidence type="ECO:0000313" key="8">
    <source>
        <dbReference type="Proteomes" id="UP000596661"/>
    </source>
</evidence>
<comment type="similarity">
    <text evidence="2">Belongs to the CDI family. ICK/KRP subfamily.</text>
</comment>
<evidence type="ECO:0000256" key="4">
    <source>
        <dbReference type="ARBA" id="ARBA00023306"/>
    </source>
</evidence>
<reference evidence="7" key="1">
    <citation type="submission" date="2018-11" db="EMBL/GenBank/DDBJ databases">
        <authorList>
            <person name="Grassa J C."/>
        </authorList>
    </citation>
    <scope>NUCLEOTIDE SEQUENCE [LARGE SCALE GENOMIC DNA]</scope>
</reference>
<feature type="region of interest" description="Disordered" evidence="5">
    <location>
        <begin position="102"/>
        <end position="139"/>
    </location>
</feature>
<proteinExistence type="inferred from homology"/>
<dbReference type="EMBL" id="UZAU01000401">
    <property type="status" value="NOT_ANNOTATED_CDS"/>
    <property type="molecule type" value="Genomic_DNA"/>
</dbReference>
<name>A0A803PEV6_CANSA</name>
<protein>
    <recommendedName>
        <fullName evidence="6">Cyclin-dependent kinase inhibitor domain-containing protein</fullName>
    </recommendedName>
</protein>
<dbReference type="Pfam" id="PF02234">
    <property type="entry name" value="CDI"/>
    <property type="match status" value="1"/>
</dbReference>
<feature type="domain" description="Cyclin-dependent kinase inhibitor" evidence="6">
    <location>
        <begin position="207"/>
        <end position="251"/>
    </location>
</feature>
<dbReference type="PANTHER" id="PTHR46776">
    <property type="entry name" value="CYCLIN-DEPENDENT KINASE INHIBITOR 4-RELATED"/>
    <property type="match status" value="1"/>
</dbReference>
<feature type="compositionally biased region" description="Polar residues" evidence="5">
    <location>
        <begin position="119"/>
        <end position="136"/>
    </location>
</feature>
<dbReference type="InterPro" id="IPR003175">
    <property type="entry name" value="CDI_dom"/>
</dbReference>
<accession>A0A803PEV6</accession>
<evidence type="ECO:0000256" key="2">
    <source>
        <dbReference type="ARBA" id="ARBA00010274"/>
    </source>
</evidence>
<keyword evidence="3" id="KW-0649">Protein kinase inhibitor</keyword>
<feature type="region of interest" description="Disordered" evidence="5">
    <location>
        <begin position="166"/>
        <end position="202"/>
    </location>
</feature>
<keyword evidence="8" id="KW-1185">Reference proteome</keyword>
<organism evidence="7 8">
    <name type="scientific">Cannabis sativa</name>
    <name type="common">Hemp</name>
    <name type="synonym">Marijuana</name>
    <dbReference type="NCBI Taxonomy" id="3483"/>
    <lineage>
        <taxon>Eukaryota</taxon>
        <taxon>Viridiplantae</taxon>
        <taxon>Streptophyta</taxon>
        <taxon>Embryophyta</taxon>
        <taxon>Tracheophyta</taxon>
        <taxon>Spermatophyta</taxon>
        <taxon>Magnoliopsida</taxon>
        <taxon>eudicotyledons</taxon>
        <taxon>Gunneridae</taxon>
        <taxon>Pentapetalae</taxon>
        <taxon>rosids</taxon>
        <taxon>fabids</taxon>
        <taxon>Rosales</taxon>
        <taxon>Cannabaceae</taxon>
        <taxon>Cannabis</taxon>
    </lineage>
</organism>
<dbReference type="OrthoDB" id="6373236at2759"/>
<dbReference type="PIRSF" id="PIRSF017811">
    <property type="entry name" value="CDK_inhib_pln"/>
    <property type="match status" value="1"/>
</dbReference>
<evidence type="ECO:0000256" key="5">
    <source>
        <dbReference type="SAM" id="MobiDB-lite"/>
    </source>
</evidence>
<evidence type="ECO:0000313" key="7">
    <source>
        <dbReference type="EnsemblPlants" id="cds.evm.model.04.1860"/>
    </source>
</evidence>
<dbReference type="InterPro" id="IPR044898">
    <property type="entry name" value="CDI_dom_sf"/>
</dbReference>
<dbReference type="EnsemblPlants" id="evm.model.04.1860">
    <property type="protein sequence ID" value="cds.evm.model.04.1860"/>
    <property type="gene ID" value="evm.TU.04.1860"/>
</dbReference>
<dbReference type="GO" id="GO:0004861">
    <property type="term" value="F:cyclin-dependent protein serine/threonine kinase inhibitor activity"/>
    <property type="evidence" value="ECO:0007669"/>
    <property type="project" value="InterPro"/>
</dbReference>
<dbReference type="AlphaFoldDB" id="A0A803PEV6"/>
<evidence type="ECO:0000256" key="3">
    <source>
        <dbReference type="ARBA" id="ARBA00023013"/>
    </source>
</evidence>
<dbReference type="Gramene" id="evm.model.04.1860">
    <property type="protein sequence ID" value="cds.evm.model.04.1860"/>
    <property type="gene ID" value="evm.TU.04.1860"/>
</dbReference>
<evidence type="ECO:0000259" key="6">
    <source>
        <dbReference type="Pfam" id="PF02234"/>
    </source>
</evidence>
<sequence>MVRKCSRGIAEITIMEVAHQVGVRTRARALAMAAASSGSPKKRKVNTTTGKLMTLSTTSFVITSTTENLVVPAKAAESNIGRATTAKTGKVEEDDDGVVELWYSNSSPSSDGFDDDDNQVQASCCSSNGSSELGDNNDQDRTKFIDLEANDECAEAETSTYYSCRERREMTPSSNKFQEELSDDVDSTMKPTSVVDSSRKSLVGDQKMPTELELEEFFTVAEKNIQKRFQDKYNYDVVKDSPLEGRYEWIRLNP</sequence>
<keyword evidence="4" id="KW-0131">Cell cycle</keyword>
<dbReference type="InterPro" id="IPR044275">
    <property type="entry name" value="KRP"/>
</dbReference>
<dbReference type="OMA" id="HHASASC"/>